<sequence length="223" mass="23720">MADRGLRHVAGSRTAAHHLWFRDCQDEIDVPERIRTQGLDRCRFVGASLQKRIRNQPFYGGPGGWPGDKVVGSESSFGQHRSLEQCALADLPPRVLGKDTLPLYSSELLAGGRKRARPPPNGKPVAVYVPACVNTMFGPADPSQAGIQESFSVLAARTGVELLLPEAIDSLCCGTPFSSSGMDKGHAGMGGAGGGLTACGQQQRRAPDPLRRLLLHGGPAPLY</sequence>
<dbReference type="Proteomes" id="UP001501257">
    <property type="component" value="Unassembled WGS sequence"/>
</dbReference>
<keyword evidence="2" id="KW-1185">Reference proteome</keyword>
<comment type="caution">
    <text evidence="1">The sequence shown here is derived from an EMBL/GenBank/DDBJ whole genome shotgun (WGS) entry which is preliminary data.</text>
</comment>
<evidence type="ECO:0000313" key="2">
    <source>
        <dbReference type="Proteomes" id="UP001501257"/>
    </source>
</evidence>
<reference evidence="2" key="1">
    <citation type="journal article" date="2019" name="Int. J. Syst. Evol. Microbiol.">
        <title>The Global Catalogue of Microorganisms (GCM) 10K type strain sequencing project: providing services to taxonomists for standard genome sequencing and annotation.</title>
        <authorList>
            <consortium name="The Broad Institute Genomics Platform"/>
            <consortium name="The Broad Institute Genome Sequencing Center for Infectious Disease"/>
            <person name="Wu L."/>
            <person name="Ma J."/>
        </authorList>
    </citation>
    <scope>NUCLEOTIDE SEQUENCE [LARGE SCALE GENOMIC DNA]</scope>
    <source>
        <strain evidence="2">JCM 18952</strain>
    </source>
</reference>
<proteinExistence type="predicted"/>
<gene>
    <name evidence="1" type="ORF">GCM10025778_25600</name>
</gene>
<protein>
    <submittedName>
        <fullName evidence="1">Uncharacterized protein</fullName>
    </submittedName>
</protein>
<dbReference type="EMBL" id="BAABLK010000034">
    <property type="protein sequence ID" value="GAA5228027.1"/>
    <property type="molecule type" value="Genomic_DNA"/>
</dbReference>
<name>A0ABP9TQR6_9MICC</name>
<accession>A0ABP9TQR6</accession>
<organism evidence="1 2">
    <name type="scientific">Paeniglutamicibacter antarcticus</name>
    <dbReference type="NCBI Taxonomy" id="494023"/>
    <lineage>
        <taxon>Bacteria</taxon>
        <taxon>Bacillati</taxon>
        <taxon>Actinomycetota</taxon>
        <taxon>Actinomycetes</taxon>
        <taxon>Micrococcales</taxon>
        <taxon>Micrococcaceae</taxon>
        <taxon>Paeniglutamicibacter</taxon>
    </lineage>
</organism>
<evidence type="ECO:0000313" key="1">
    <source>
        <dbReference type="EMBL" id="GAA5228027.1"/>
    </source>
</evidence>